<evidence type="ECO:0000313" key="3">
    <source>
        <dbReference type="Proteomes" id="UP001623232"/>
    </source>
</evidence>
<dbReference type="EMBL" id="CP123584">
    <property type="protein sequence ID" value="WZK87555.1"/>
    <property type="molecule type" value="Genomic_DNA"/>
</dbReference>
<name>A0ABZ2XRW0_9RHOB</name>
<dbReference type="InterPro" id="IPR021735">
    <property type="entry name" value="DUF3306"/>
</dbReference>
<organism evidence="2 3">
    <name type="scientific">Aliisedimentitalea scapharcae</name>
    <dbReference type="NCBI Taxonomy" id="1524259"/>
    <lineage>
        <taxon>Bacteria</taxon>
        <taxon>Pseudomonadati</taxon>
        <taxon>Pseudomonadota</taxon>
        <taxon>Alphaproteobacteria</taxon>
        <taxon>Rhodobacterales</taxon>
        <taxon>Roseobacteraceae</taxon>
        <taxon>Aliisedimentitalea</taxon>
    </lineage>
</organism>
<keyword evidence="3" id="KW-1185">Reference proteome</keyword>
<reference evidence="2 3" key="1">
    <citation type="submission" date="2023-04" db="EMBL/GenBank/DDBJ databases">
        <title>Complete genome sequence of Alisedimentitalea scapharcae.</title>
        <authorList>
            <person name="Rong J.-C."/>
            <person name="Yi M.-L."/>
            <person name="Zhao Q."/>
        </authorList>
    </citation>
    <scope>NUCLEOTIDE SEQUENCE [LARGE SCALE GENOMIC DNA]</scope>
    <source>
        <strain evidence="2 3">KCTC 42119</strain>
    </source>
</reference>
<dbReference type="Proteomes" id="UP001623232">
    <property type="component" value="Chromosome"/>
</dbReference>
<proteinExistence type="predicted"/>
<evidence type="ECO:0000256" key="1">
    <source>
        <dbReference type="SAM" id="MobiDB-lite"/>
    </source>
</evidence>
<dbReference type="Pfam" id="PF11748">
    <property type="entry name" value="DUF3306"/>
    <property type="match status" value="1"/>
</dbReference>
<protein>
    <submittedName>
        <fullName evidence="2">DUF3306 domain-containing protein</fullName>
    </submittedName>
</protein>
<sequence length="238" mass="26028">MTRDDFWSRRRAAVAAEAQASERALIEAETAERDAELAARPEADVLQDLGLPDPDTLGAGDDFKVFLTDKVPGYLRKRALRRLWMTNPVLANVDGLVDYGEDFTDAAMVPEIIQTAYQVGKGMKAHVDELIRQAQEEATEVAQDQPAQDTDSDEEIQEDIGDENQEEIQSDLASVAGPATLPLDQTQDRDAPEIDPHAALVVPVMASPPAVATAVDTEAAPMLPRRMRFSFVDDGQDI</sequence>
<accession>A0ABZ2XRW0</accession>
<evidence type="ECO:0000313" key="2">
    <source>
        <dbReference type="EMBL" id="WZK87555.1"/>
    </source>
</evidence>
<feature type="region of interest" description="Disordered" evidence="1">
    <location>
        <begin position="137"/>
        <end position="157"/>
    </location>
</feature>
<dbReference type="RefSeq" id="WP_406644817.1">
    <property type="nucleotide sequence ID" value="NZ_CP123584.1"/>
</dbReference>
<gene>
    <name evidence="2" type="ORF">QEZ52_13135</name>
</gene>